<evidence type="ECO:0000313" key="1">
    <source>
        <dbReference type="EMBL" id="EGR29695.1"/>
    </source>
</evidence>
<proteinExistence type="predicted"/>
<dbReference type="Proteomes" id="UP000008983">
    <property type="component" value="Unassembled WGS sequence"/>
</dbReference>
<dbReference type="EMBL" id="GL984116">
    <property type="protein sequence ID" value="EGR29695.1"/>
    <property type="molecule type" value="Genomic_DNA"/>
</dbReference>
<protein>
    <submittedName>
        <fullName evidence="1">Uncharacterized protein</fullName>
    </submittedName>
</protein>
<reference evidence="1 2" key="1">
    <citation type="submission" date="2011-07" db="EMBL/GenBank/DDBJ databases">
        <authorList>
            <person name="Coyne R."/>
            <person name="Brami D."/>
            <person name="Johnson J."/>
            <person name="Hostetler J."/>
            <person name="Hannick L."/>
            <person name="Clark T."/>
            <person name="Cassidy-Hanley D."/>
            <person name="Inman J."/>
        </authorList>
    </citation>
    <scope>NUCLEOTIDE SEQUENCE [LARGE SCALE GENOMIC DNA]</scope>
    <source>
        <strain evidence="1 2">G5</strain>
    </source>
</reference>
<sequence length="171" mass="20786">MILFYLINQNNYKIIINSYYKQIKFQLIQIQSINNKQKKYNKKQIILVNIRKLIKKKNCKKSLHQIQDKRFLQIQVKYQKSTKIYQVIQTIIQKKTKSQICSNLENQMIQKHANNIQNTYMNSQIKFHSFRFLEKQYLNMINQVDVDINLLEKNTKKLEVFLMKPNIIEIQ</sequence>
<dbReference type="InParanoid" id="G0QYK4"/>
<accession>G0QYK4</accession>
<dbReference type="RefSeq" id="XP_004030931.1">
    <property type="nucleotide sequence ID" value="XM_004030883.1"/>
</dbReference>
<keyword evidence="2" id="KW-1185">Reference proteome</keyword>
<dbReference type="GeneID" id="14905809"/>
<organism evidence="1 2">
    <name type="scientific">Ichthyophthirius multifiliis</name>
    <name type="common">White spot disease agent</name>
    <name type="synonym">Ich</name>
    <dbReference type="NCBI Taxonomy" id="5932"/>
    <lineage>
        <taxon>Eukaryota</taxon>
        <taxon>Sar</taxon>
        <taxon>Alveolata</taxon>
        <taxon>Ciliophora</taxon>
        <taxon>Intramacronucleata</taxon>
        <taxon>Oligohymenophorea</taxon>
        <taxon>Hymenostomatida</taxon>
        <taxon>Ophryoglenina</taxon>
        <taxon>Ichthyophthirius</taxon>
    </lineage>
</organism>
<gene>
    <name evidence="1" type="ORF">IMG5_150380</name>
</gene>
<evidence type="ECO:0000313" key="2">
    <source>
        <dbReference type="Proteomes" id="UP000008983"/>
    </source>
</evidence>
<name>G0QYK4_ICHMU</name>
<dbReference type="AlphaFoldDB" id="G0QYK4"/>